<evidence type="ECO:0000256" key="2">
    <source>
        <dbReference type="ARBA" id="ARBA00023125"/>
    </source>
</evidence>
<evidence type="ECO:0000259" key="5">
    <source>
        <dbReference type="PROSITE" id="PS50977"/>
    </source>
</evidence>
<dbReference type="InterPro" id="IPR009057">
    <property type="entry name" value="Homeodomain-like_sf"/>
</dbReference>
<keyword evidence="2 4" id="KW-0238">DNA-binding</keyword>
<dbReference type="SUPFAM" id="SSF48498">
    <property type="entry name" value="Tetracyclin repressor-like, C-terminal domain"/>
    <property type="match status" value="1"/>
</dbReference>
<dbReference type="SUPFAM" id="SSF46689">
    <property type="entry name" value="Homeodomain-like"/>
    <property type="match status" value="1"/>
</dbReference>
<dbReference type="InterPro" id="IPR036271">
    <property type="entry name" value="Tet_transcr_reg_TetR-rel_C_sf"/>
</dbReference>
<dbReference type="Pfam" id="PF16859">
    <property type="entry name" value="TetR_C_11"/>
    <property type="match status" value="1"/>
</dbReference>
<accession>A0ABP6NW51</accession>
<dbReference type="PANTHER" id="PTHR30055">
    <property type="entry name" value="HTH-TYPE TRANSCRIPTIONAL REGULATOR RUTR"/>
    <property type="match status" value="1"/>
</dbReference>
<dbReference type="Gene3D" id="1.10.10.60">
    <property type="entry name" value="Homeodomain-like"/>
    <property type="match status" value="1"/>
</dbReference>
<feature type="DNA-binding region" description="H-T-H motif" evidence="4">
    <location>
        <begin position="39"/>
        <end position="58"/>
    </location>
</feature>
<name>A0ABP6NW51_9ACTN</name>
<keyword evidence="1" id="KW-0805">Transcription regulation</keyword>
<proteinExistence type="predicted"/>
<dbReference type="PRINTS" id="PR00455">
    <property type="entry name" value="HTHTETR"/>
</dbReference>
<dbReference type="PROSITE" id="PS01081">
    <property type="entry name" value="HTH_TETR_1"/>
    <property type="match status" value="1"/>
</dbReference>
<comment type="caution">
    <text evidence="6">The sequence shown here is derived from an EMBL/GenBank/DDBJ whole genome shotgun (WGS) entry which is preliminary data.</text>
</comment>
<evidence type="ECO:0000313" key="7">
    <source>
        <dbReference type="Proteomes" id="UP001500320"/>
    </source>
</evidence>
<reference evidence="7" key="1">
    <citation type="journal article" date="2019" name="Int. J. Syst. Evol. Microbiol.">
        <title>The Global Catalogue of Microorganisms (GCM) 10K type strain sequencing project: providing services to taxonomists for standard genome sequencing and annotation.</title>
        <authorList>
            <consortium name="The Broad Institute Genomics Platform"/>
            <consortium name="The Broad Institute Genome Sequencing Center for Infectious Disease"/>
            <person name="Wu L."/>
            <person name="Ma J."/>
        </authorList>
    </citation>
    <scope>NUCLEOTIDE SEQUENCE [LARGE SCALE GENOMIC DNA]</scope>
    <source>
        <strain evidence="7">JCM 9373</strain>
    </source>
</reference>
<dbReference type="InterPro" id="IPR050109">
    <property type="entry name" value="HTH-type_TetR-like_transc_reg"/>
</dbReference>
<dbReference type="Proteomes" id="UP001500320">
    <property type="component" value="Unassembled WGS sequence"/>
</dbReference>
<dbReference type="EMBL" id="BAAAUT010000063">
    <property type="protein sequence ID" value="GAA3159686.1"/>
    <property type="molecule type" value="Genomic_DNA"/>
</dbReference>
<dbReference type="InterPro" id="IPR001647">
    <property type="entry name" value="HTH_TetR"/>
</dbReference>
<keyword evidence="3" id="KW-0804">Transcription</keyword>
<dbReference type="PROSITE" id="PS50977">
    <property type="entry name" value="HTH_TETR_2"/>
    <property type="match status" value="1"/>
</dbReference>
<dbReference type="RefSeq" id="WP_344865055.1">
    <property type="nucleotide sequence ID" value="NZ_BAAAUT010000063.1"/>
</dbReference>
<protein>
    <submittedName>
        <fullName evidence="6">TetR/AcrR family transcriptional regulator</fullName>
    </submittedName>
</protein>
<sequence length="202" mass="21780">MATHGRRAAGAALLREQVTGKITAAVLDELADTGYARMSMEAVARRAGVGKAALYRRWASKEAMVQQIVGEFAWASVPVPDTGSLREDVRGYVAHACALRQDLRAVRVIADLSAEAVRDPRLARSFYPALREPRRTAAAAMLRNAVERGELPADLDTDLALDCLVGLAYGRPQTLTASGELADPYPHDRLVEVVLAALTACR</sequence>
<organism evidence="6 7">
    <name type="scientific">Planomonospora alba</name>
    <dbReference type="NCBI Taxonomy" id="161354"/>
    <lineage>
        <taxon>Bacteria</taxon>
        <taxon>Bacillati</taxon>
        <taxon>Actinomycetota</taxon>
        <taxon>Actinomycetes</taxon>
        <taxon>Streptosporangiales</taxon>
        <taxon>Streptosporangiaceae</taxon>
        <taxon>Planomonospora</taxon>
    </lineage>
</organism>
<dbReference type="PANTHER" id="PTHR30055:SF148">
    <property type="entry name" value="TETR-FAMILY TRANSCRIPTIONAL REGULATOR"/>
    <property type="match status" value="1"/>
</dbReference>
<evidence type="ECO:0000313" key="6">
    <source>
        <dbReference type="EMBL" id="GAA3159686.1"/>
    </source>
</evidence>
<keyword evidence="7" id="KW-1185">Reference proteome</keyword>
<dbReference type="InterPro" id="IPR023772">
    <property type="entry name" value="DNA-bd_HTH_TetR-type_CS"/>
</dbReference>
<evidence type="ECO:0000256" key="3">
    <source>
        <dbReference type="ARBA" id="ARBA00023163"/>
    </source>
</evidence>
<feature type="domain" description="HTH tetR-type" evidence="5">
    <location>
        <begin position="16"/>
        <end position="76"/>
    </location>
</feature>
<dbReference type="InterPro" id="IPR011075">
    <property type="entry name" value="TetR_C"/>
</dbReference>
<evidence type="ECO:0000256" key="4">
    <source>
        <dbReference type="PROSITE-ProRule" id="PRU00335"/>
    </source>
</evidence>
<dbReference type="Pfam" id="PF00440">
    <property type="entry name" value="TetR_N"/>
    <property type="match status" value="1"/>
</dbReference>
<gene>
    <name evidence="6" type="ORF">GCM10010466_58120</name>
</gene>
<evidence type="ECO:0000256" key="1">
    <source>
        <dbReference type="ARBA" id="ARBA00023015"/>
    </source>
</evidence>
<dbReference type="Gene3D" id="1.10.357.10">
    <property type="entry name" value="Tetracycline Repressor, domain 2"/>
    <property type="match status" value="1"/>
</dbReference>